<feature type="domain" description="C2H2-type" evidence="4">
    <location>
        <begin position="87"/>
        <end position="115"/>
    </location>
</feature>
<feature type="domain" description="C2H2-type" evidence="4">
    <location>
        <begin position="26"/>
        <end position="52"/>
    </location>
</feature>
<evidence type="ECO:0000256" key="2">
    <source>
        <dbReference type="ARBA" id="ARBA00022771"/>
    </source>
</evidence>
<dbReference type="GO" id="GO:0008270">
    <property type="term" value="F:zinc ion binding"/>
    <property type="evidence" value="ECO:0007669"/>
    <property type="project" value="UniProtKB-KW"/>
</dbReference>
<gene>
    <name evidence="5" type="ORF">K444DRAFT_281818</name>
</gene>
<dbReference type="SUPFAM" id="SSF57667">
    <property type="entry name" value="beta-beta-alpha zinc fingers"/>
    <property type="match status" value="1"/>
</dbReference>
<keyword evidence="2" id="KW-0863">Zinc-finger</keyword>
<feature type="domain" description="C2H2-type" evidence="4">
    <location>
        <begin position="56"/>
        <end position="82"/>
    </location>
</feature>
<evidence type="ECO:0000259" key="4">
    <source>
        <dbReference type="SMART" id="SM00355"/>
    </source>
</evidence>
<dbReference type="Pfam" id="PF26177">
    <property type="entry name" value="zf_C2H2_17_1st"/>
    <property type="match status" value="1"/>
</dbReference>
<sequence>MSTRNADIDPRNELAEVVEANTKTPLRCRFPDCPEDREFFTESALRKHEGKHNKPYTCNVLGCKHPRFGDKGGLDRHRREVHGDKTHCCPIPSCRRHIKGFPRKYNLFKHQKLWHPGQSPNSALAVIRTSEARINLEGEGMEEVQVQDEEASSPEMTITSDLTVTGNGKVQEKLRELLALRAEIDLDIEALKRAMNILEGSSL</sequence>
<keyword evidence="1" id="KW-0479">Metal-binding</keyword>
<dbReference type="SMART" id="SM00355">
    <property type="entry name" value="ZnF_C2H2"/>
    <property type="match status" value="3"/>
</dbReference>
<dbReference type="Gene3D" id="3.30.160.60">
    <property type="entry name" value="Classic Zinc Finger"/>
    <property type="match status" value="1"/>
</dbReference>
<accession>A0A2J6SG27</accession>
<dbReference type="RefSeq" id="XP_024726604.1">
    <property type="nucleotide sequence ID" value="XM_024871568.1"/>
</dbReference>
<dbReference type="AlphaFoldDB" id="A0A2J6SG27"/>
<dbReference type="PANTHER" id="PTHR23235">
    <property type="entry name" value="KRUEPPEL-LIKE TRANSCRIPTION FACTOR"/>
    <property type="match status" value="1"/>
</dbReference>
<keyword evidence="3" id="KW-0862">Zinc</keyword>
<evidence type="ECO:0000256" key="1">
    <source>
        <dbReference type="ARBA" id="ARBA00022723"/>
    </source>
</evidence>
<dbReference type="InParanoid" id="A0A2J6SG27"/>
<dbReference type="InterPro" id="IPR059009">
    <property type="entry name" value="Znf_C2H2_17_1st"/>
</dbReference>
<organism evidence="5 6">
    <name type="scientific">Hyaloscypha bicolor E</name>
    <dbReference type="NCBI Taxonomy" id="1095630"/>
    <lineage>
        <taxon>Eukaryota</taxon>
        <taxon>Fungi</taxon>
        <taxon>Dikarya</taxon>
        <taxon>Ascomycota</taxon>
        <taxon>Pezizomycotina</taxon>
        <taxon>Leotiomycetes</taxon>
        <taxon>Helotiales</taxon>
        <taxon>Hyaloscyphaceae</taxon>
        <taxon>Hyaloscypha</taxon>
        <taxon>Hyaloscypha bicolor</taxon>
    </lineage>
</organism>
<dbReference type="OrthoDB" id="5305647at2759"/>
<evidence type="ECO:0000313" key="5">
    <source>
        <dbReference type="EMBL" id="PMD49700.1"/>
    </source>
</evidence>
<keyword evidence="6" id="KW-1185">Reference proteome</keyword>
<dbReference type="STRING" id="1095630.A0A2J6SG27"/>
<dbReference type="GeneID" id="36579650"/>
<evidence type="ECO:0000256" key="3">
    <source>
        <dbReference type="ARBA" id="ARBA00022833"/>
    </source>
</evidence>
<name>A0A2J6SG27_9HELO</name>
<evidence type="ECO:0000313" key="6">
    <source>
        <dbReference type="Proteomes" id="UP000235371"/>
    </source>
</evidence>
<protein>
    <recommendedName>
        <fullName evidence="4">C2H2-type domain-containing protein</fullName>
    </recommendedName>
</protein>
<dbReference type="Proteomes" id="UP000235371">
    <property type="component" value="Unassembled WGS sequence"/>
</dbReference>
<reference evidence="5 6" key="1">
    <citation type="submission" date="2016-04" db="EMBL/GenBank/DDBJ databases">
        <title>A degradative enzymes factory behind the ericoid mycorrhizal symbiosis.</title>
        <authorList>
            <consortium name="DOE Joint Genome Institute"/>
            <person name="Martino E."/>
            <person name="Morin E."/>
            <person name="Grelet G."/>
            <person name="Kuo A."/>
            <person name="Kohler A."/>
            <person name="Daghino S."/>
            <person name="Barry K."/>
            <person name="Choi C."/>
            <person name="Cichocki N."/>
            <person name="Clum A."/>
            <person name="Copeland A."/>
            <person name="Hainaut M."/>
            <person name="Haridas S."/>
            <person name="Labutti K."/>
            <person name="Lindquist E."/>
            <person name="Lipzen A."/>
            <person name="Khouja H.-R."/>
            <person name="Murat C."/>
            <person name="Ohm R."/>
            <person name="Olson A."/>
            <person name="Spatafora J."/>
            <person name="Veneault-Fourrey C."/>
            <person name="Henrissat B."/>
            <person name="Grigoriev I."/>
            <person name="Martin F."/>
            <person name="Perotto S."/>
        </authorList>
    </citation>
    <scope>NUCLEOTIDE SEQUENCE [LARGE SCALE GENOMIC DNA]</scope>
    <source>
        <strain evidence="5 6">E</strain>
    </source>
</reference>
<dbReference type="InterPro" id="IPR013087">
    <property type="entry name" value="Znf_C2H2_type"/>
</dbReference>
<dbReference type="EMBL" id="KZ613919">
    <property type="protein sequence ID" value="PMD49700.1"/>
    <property type="molecule type" value="Genomic_DNA"/>
</dbReference>
<proteinExistence type="predicted"/>
<dbReference type="InterPro" id="IPR036236">
    <property type="entry name" value="Znf_C2H2_sf"/>
</dbReference>